<evidence type="ECO:0000256" key="3">
    <source>
        <dbReference type="ARBA" id="ARBA00004868"/>
    </source>
</evidence>
<protein>
    <recommendedName>
        <fullName evidence="11">Hydroxyethylthiazole kinase</fullName>
        <ecNumber evidence="11">2.7.1.50</ecNumber>
    </recommendedName>
    <alternativeName>
        <fullName evidence="11">4-methyl-5-beta-hydroxyethylthiazole kinase</fullName>
        <shortName evidence="11">TH kinase</shortName>
        <shortName evidence="11">Thz kinase</shortName>
    </alternativeName>
</protein>
<comment type="similarity">
    <text evidence="11">Belongs to the Thz kinase family.</text>
</comment>
<dbReference type="NCBIfam" id="NF006830">
    <property type="entry name" value="PRK09355.1"/>
    <property type="match status" value="1"/>
</dbReference>
<feature type="binding site" evidence="11">
    <location>
        <position position="44"/>
    </location>
    <ligand>
        <name>substrate</name>
    </ligand>
</feature>
<evidence type="ECO:0000256" key="9">
    <source>
        <dbReference type="ARBA" id="ARBA00022842"/>
    </source>
</evidence>
<dbReference type="GO" id="GO:0009229">
    <property type="term" value="P:thiamine diphosphate biosynthetic process"/>
    <property type="evidence" value="ECO:0007669"/>
    <property type="project" value="UniProtKB-UniRule"/>
</dbReference>
<name>A0A8J6PMK5_9FLAO</name>
<dbReference type="PRINTS" id="PR01099">
    <property type="entry name" value="HYETHTZKNASE"/>
</dbReference>
<evidence type="ECO:0000256" key="4">
    <source>
        <dbReference type="ARBA" id="ARBA00022679"/>
    </source>
</evidence>
<feature type="binding site" evidence="11">
    <location>
        <position position="193"/>
    </location>
    <ligand>
        <name>substrate</name>
    </ligand>
</feature>
<keyword evidence="7 11" id="KW-0418">Kinase</keyword>
<evidence type="ECO:0000256" key="7">
    <source>
        <dbReference type="ARBA" id="ARBA00022777"/>
    </source>
</evidence>
<gene>
    <name evidence="11 12" type="primary">thiM</name>
    <name evidence="12" type="ORF">H9Y05_00700</name>
</gene>
<dbReference type="RefSeq" id="WP_205729593.1">
    <property type="nucleotide sequence ID" value="NZ_JACVEL010000001.1"/>
</dbReference>
<dbReference type="Gene3D" id="3.40.1190.20">
    <property type="match status" value="1"/>
</dbReference>
<comment type="cofactor">
    <cofactor evidence="2 11">
        <name>Mg(2+)</name>
        <dbReference type="ChEBI" id="CHEBI:18420"/>
    </cofactor>
</comment>
<evidence type="ECO:0000256" key="2">
    <source>
        <dbReference type="ARBA" id="ARBA00001946"/>
    </source>
</evidence>
<feature type="binding site" evidence="11">
    <location>
        <position position="166"/>
    </location>
    <ligand>
        <name>ATP</name>
        <dbReference type="ChEBI" id="CHEBI:30616"/>
    </ligand>
</feature>
<proteinExistence type="inferred from homology"/>
<sequence>MEQKIIRSLHDLRAKNPLVHNITNFVVMNTTANALLAIGASPMMVHGHKEVEAGVEVASSLVINVGTVDDYWAESMLKAARKAQELQKPWVLDPVGAGLSVFRNETLEQLIAYRPTVIRGNASEIMALHQFSMNSGKGVDSTNTSDQALDAAKALTAATGSIVCISGEVDYIVTEPLIIAVKNGHPMMTKVTGLGCSSSAVIGGFLGLNSDPFTEAVSGVTLFSLAGELAFKQAKGPGSLQMELYDILFNLDETTILKHIRMSKYE</sequence>
<evidence type="ECO:0000256" key="11">
    <source>
        <dbReference type="HAMAP-Rule" id="MF_00228"/>
    </source>
</evidence>
<dbReference type="PIRSF" id="PIRSF000513">
    <property type="entry name" value="Thz_kinase"/>
    <property type="match status" value="1"/>
</dbReference>
<dbReference type="CDD" id="cd01170">
    <property type="entry name" value="THZ_kinase"/>
    <property type="match status" value="1"/>
</dbReference>
<comment type="caution">
    <text evidence="12">The sequence shown here is derived from an EMBL/GenBank/DDBJ whole genome shotgun (WGS) entry which is preliminary data.</text>
</comment>
<keyword evidence="4 11" id="KW-0808">Transferase</keyword>
<dbReference type="NCBIfam" id="TIGR00694">
    <property type="entry name" value="thiM"/>
    <property type="match status" value="1"/>
</dbReference>
<dbReference type="EMBL" id="JACVEL010000001">
    <property type="protein sequence ID" value="MBC9810983.1"/>
    <property type="molecule type" value="Genomic_DNA"/>
</dbReference>
<evidence type="ECO:0000256" key="10">
    <source>
        <dbReference type="ARBA" id="ARBA00022977"/>
    </source>
</evidence>
<keyword evidence="5 11" id="KW-0479">Metal-binding</keyword>
<dbReference type="GO" id="GO:0000287">
    <property type="term" value="F:magnesium ion binding"/>
    <property type="evidence" value="ECO:0007669"/>
    <property type="project" value="UniProtKB-UniRule"/>
</dbReference>
<feature type="binding site" evidence="11">
    <location>
        <position position="119"/>
    </location>
    <ligand>
        <name>ATP</name>
        <dbReference type="ChEBI" id="CHEBI:30616"/>
    </ligand>
</feature>
<comment type="catalytic activity">
    <reaction evidence="1 11">
        <text>5-(2-hydroxyethyl)-4-methylthiazole + ATP = 4-methyl-5-(2-phosphooxyethyl)-thiazole + ADP + H(+)</text>
        <dbReference type="Rhea" id="RHEA:24212"/>
        <dbReference type="ChEBI" id="CHEBI:15378"/>
        <dbReference type="ChEBI" id="CHEBI:17957"/>
        <dbReference type="ChEBI" id="CHEBI:30616"/>
        <dbReference type="ChEBI" id="CHEBI:58296"/>
        <dbReference type="ChEBI" id="CHEBI:456216"/>
        <dbReference type="EC" id="2.7.1.50"/>
    </reaction>
</comment>
<dbReference type="GO" id="GO:0004417">
    <property type="term" value="F:hydroxyethylthiazole kinase activity"/>
    <property type="evidence" value="ECO:0007669"/>
    <property type="project" value="UniProtKB-UniRule"/>
</dbReference>
<evidence type="ECO:0000256" key="1">
    <source>
        <dbReference type="ARBA" id="ARBA00001771"/>
    </source>
</evidence>
<accession>A0A8J6PMK5</accession>
<evidence type="ECO:0000256" key="6">
    <source>
        <dbReference type="ARBA" id="ARBA00022741"/>
    </source>
</evidence>
<reference evidence="12" key="1">
    <citation type="submission" date="2020-09" db="EMBL/GenBank/DDBJ databases">
        <title>Taishania pollutisoli gen. nov., sp. nov., Isolated from Tetrabromobisphenol A-Contaminated Soil.</title>
        <authorList>
            <person name="Chen Q."/>
        </authorList>
    </citation>
    <scope>NUCLEOTIDE SEQUENCE</scope>
    <source>
        <strain evidence="12">CZZ-1</strain>
    </source>
</reference>
<dbReference type="Pfam" id="PF02110">
    <property type="entry name" value="HK"/>
    <property type="match status" value="1"/>
</dbReference>
<dbReference type="HAMAP" id="MF_00228">
    <property type="entry name" value="Thz_kinase"/>
    <property type="match status" value="1"/>
</dbReference>
<keyword evidence="6 11" id="KW-0547">Nucleotide-binding</keyword>
<keyword evidence="10 11" id="KW-0784">Thiamine biosynthesis</keyword>
<dbReference type="AlphaFoldDB" id="A0A8J6PMK5"/>
<evidence type="ECO:0000313" key="13">
    <source>
        <dbReference type="Proteomes" id="UP000652681"/>
    </source>
</evidence>
<dbReference type="Proteomes" id="UP000652681">
    <property type="component" value="Unassembled WGS sequence"/>
</dbReference>
<dbReference type="GO" id="GO:0005524">
    <property type="term" value="F:ATP binding"/>
    <property type="evidence" value="ECO:0007669"/>
    <property type="project" value="UniProtKB-UniRule"/>
</dbReference>
<dbReference type="GO" id="GO:0009228">
    <property type="term" value="P:thiamine biosynthetic process"/>
    <property type="evidence" value="ECO:0007669"/>
    <property type="project" value="UniProtKB-KW"/>
</dbReference>
<dbReference type="UniPathway" id="UPA00060">
    <property type="reaction ID" value="UER00139"/>
</dbReference>
<organism evidence="12 13">
    <name type="scientific">Taishania pollutisoli</name>
    <dbReference type="NCBI Taxonomy" id="2766479"/>
    <lineage>
        <taxon>Bacteria</taxon>
        <taxon>Pseudomonadati</taxon>
        <taxon>Bacteroidota</taxon>
        <taxon>Flavobacteriia</taxon>
        <taxon>Flavobacteriales</taxon>
        <taxon>Crocinitomicaceae</taxon>
        <taxon>Taishania</taxon>
    </lineage>
</organism>
<dbReference type="EC" id="2.7.1.50" evidence="11"/>
<keyword evidence="8 11" id="KW-0067">ATP-binding</keyword>
<dbReference type="InterPro" id="IPR000417">
    <property type="entry name" value="Hyethyz_kinase"/>
</dbReference>
<comment type="function">
    <text evidence="11">Catalyzes the phosphorylation of the hydroxyl group of 4-methyl-5-beta-hydroxyethylthiazole (THZ).</text>
</comment>
<dbReference type="InterPro" id="IPR029056">
    <property type="entry name" value="Ribokinase-like"/>
</dbReference>
<keyword evidence="9 11" id="KW-0460">Magnesium</keyword>
<dbReference type="SUPFAM" id="SSF53613">
    <property type="entry name" value="Ribokinase-like"/>
    <property type="match status" value="1"/>
</dbReference>
<keyword evidence="13" id="KW-1185">Reference proteome</keyword>
<evidence type="ECO:0000256" key="8">
    <source>
        <dbReference type="ARBA" id="ARBA00022840"/>
    </source>
</evidence>
<comment type="pathway">
    <text evidence="3 11">Cofactor biosynthesis; thiamine diphosphate biosynthesis; 4-methyl-5-(2-phosphoethyl)-thiazole from 5-(2-hydroxyethyl)-4-methylthiazole: step 1/1.</text>
</comment>
<evidence type="ECO:0000313" key="12">
    <source>
        <dbReference type="EMBL" id="MBC9810983.1"/>
    </source>
</evidence>
<evidence type="ECO:0000256" key="5">
    <source>
        <dbReference type="ARBA" id="ARBA00022723"/>
    </source>
</evidence>